<reference evidence="2" key="1">
    <citation type="journal article" date="2017" name="Nat. Ecol. Evol.">
        <title>Genome expansion and lineage-specific genetic innovations in the forest pathogenic fungi Armillaria.</title>
        <authorList>
            <person name="Sipos G."/>
            <person name="Prasanna A.N."/>
            <person name="Walter M.C."/>
            <person name="O'Connor E."/>
            <person name="Balint B."/>
            <person name="Krizsan K."/>
            <person name="Kiss B."/>
            <person name="Hess J."/>
            <person name="Varga T."/>
            <person name="Slot J."/>
            <person name="Riley R."/>
            <person name="Boka B."/>
            <person name="Rigling D."/>
            <person name="Barry K."/>
            <person name="Lee J."/>
            <person name="Mihaltcheva S."/>
            <person name="LaButti K."/>
            <person name="Lipzen A."/>
            <person name="Waldron R."/>
            <person name="Moloney N.M."/>
            <person name="Sperisen C."/>
            <person name="Kredics L."/>
            <person name="Vagvoelgyi C."/>
            <person name="Patrignani A."/>
            <person name="Fitzpatrick D."/>
            <person name="Nagy I."/>
            <person name="Doyle S."/>
            <person name="Anderson J.B."/>
            <person name="Grigoriev I.V."/>
            <person name="Gueldener U."/>
            <person name="Muensterkoetter M."/>
            <person name="Nagy L.G."/>
        </authorList>
    </citation>
    <scope>NUCLEOTIDE SEQUENCE [LARGE SCALE GENOMIC DNA]</scope>
    <source>
        <strain evidence="2">28-4</strain>
    </source>
</reference>
<evidence type="ECO:0000313" key="2">
    <source>
        <dbReference type="Proteomes" id="UP000218334"/>
    </source>
</evidence>
<dbReference type="AlphaFoldDB" id="A0A2H3BHD9"/>
<proteinExistence type="predicted"/>
<keyword evidence="2" id="KW-1185">Reference proteome</keyword>
<sequence>MAMSNYPFRHSTYYTRDDDEFISELPPMSSEEDVLQELQNYERQATPNVYPPHGRRRHTRRAHKTRLAAAFQRLRRKLQNGIKVIATALRGTR</sequence>
<dbReference type="EMBL" id="KZ293460">
    <property type="protein sequence ID" value="PBK63253.1"/>
    <property type="molecule type" value="Genomic_DNA"/>
</dbReference>
<evidence type="ECO:0000313" key="1">
    <source>
        <dbReference type="EMBL" id="PBK63253.1"/>
    </source>
</evidence>
<gene>
    <name evidence="1" type="ORF">ARMSODRAFT_548117</name>
</gene>
<name>A0A2H3BHD9_9AGAR</name>
<organism evidence="1 2">
    <name type="scientific">Armillaria solidipes</name>
    <dbReference type="NCBI Taxonomy" id="1076256"/>
    <lineage>
        <taxon>Eukaryota</taxon>
        <taxon>Fungi</taxon>
        <taxon>Dikarya</taxon>
        <taxon>Basidiomycota</taxon>
        <taxon>Agaricomycotina</taxon>
        <taxon>Agaricomycetes</taxon>
        <taxon>Agaricomycetidae</taxon>
        <taxon>Agaricales</taxon>
        <taxon>Marasmiineae</taxon>
        <taxon>Physalacriaceae</taxon>
        <taxon>Armillaria</taxon>
    </lineage>
</organism>
<dbReference type="Proteomes" id="UP000218334">
    <property type="component" value="Unassembled WGS sequence"/>
</dbReference>
<accession>A0A2H3BHD9</accession>
<protein>
    <submittedName>
        <fullName evidence="1">Uncharacterized protein</fullName>
    </submittedName>
</protein>